<name>A0A0E3SJE1_9EURY</name>
<dbReference type="GeneID" id="24833230"/>
<dbReference type="AlphaFoldDB" id="A0A0E3SJE1"/>
<protein>
    <submittedName>
        <fullName evidence="1">Uncharacterized protein</fullName>
    </submittedName>
</protein>
<organism evidence="1 2">
    <name type="scientific">Methanosarcina horonobensis HB-1 = JCM 15518</name>
    <dbReference type="NCBI Taxonomy" id="1434110"/>
    <lineage>
        <taxon>Archaea</taxon>
        <taxon>Methanobacteriati</taxon>
        <taxon>Methanobacteriota</taxon>
        <taxon>Stenosarchaea group</taxon>
        <taxon>Methanomicrobia</taxon>
        <taxon>Methanosarcinales</taxon>
        <taxon>Methanosarcinaceae</taxon>
        <taxon>Methanosarcina</taxon>
    </lineage>
</organism>
<gene>
    <name evidence="1" type="ORF">MSHOH_3865</name>
</gene>
<dbReference type="EMBL" id="CP009516">
    <property type="protein sequence ID" value="AKB80348.1"/>
    <property type="molecule type" value="Genomic_DNA"/>
</dbReference>
<sequence length="360" mass="42594">MFWSKDNIVERLSKIPRTLEDISIEIFEGVPSTNDFLHKVSFSREDCTDTPYSCRNLQRNINIEQELMYPYMDGSLSNEFAIHSSQYRFMLPYEILGHNIRKEYRVFHPEEMKTRFPMAYKRLIEIKYKFRTDGEELDSAECYRLNNESFLQYINTPKIIVTDHYRLQASYDSAGDHVFADGIGVVLGDSTLYHYVTAVLNSSISRVFPEIWNREKVRNTNNLYPKMLKRFPITFPKNELTETLINTTTRYLIYLNSQKHTANVYSLPDYQRLIEFYKRISDLLILDTYITDDLDPRFIEILTENIVSAEDEFEYSNDMSLLIALQEIKKNILENSDFRKCKFTNEFTNILATLKNNGVW</sequence>
<dbReference type="Proteomes" id="UP000033101">
    <property type="component" value="Chromosome"/>
</dbReference>
<proteinExistence type="predicted"/>
<reference evidence="1 2" key="1">
    <citation type="submission" date="2014-07" db="EMBL/GenBank/DDBJ databases">
        <title>Methanogenic archaea and the global carbon cycle.</title>
        <authorList>
            <person name="Henriksen J.R."/>
            <person name="Luke J."/>
            <person name="Reinhart S."/>
            <person name="Benedict M.N."/>
            <person name="Youngblut N.D."/>
            <person name="Metcalf M.E."/>
            <person name="Whitaker R.J."/>
            <person name="Metcalf W.W."/>
        </authorList>
    </citation>
    <scope>NUCLEOTIDE SEQUENCE [LARGE SCALE GENOMIC DNA]</scope>
    <source>
        <strain evidence="1 2">HB-1</strain>
    </source>
</reference>
<evidence type="ECO:0000313" key="2">
    <source>
        <dbReference type="Proteomes" id="UP000033101"/>
    </source>
</evidence>
<dbReference type="OrthoDB" id="135339at2157"/>
<accession>A0A0E3SJE1</accession>
<dbReference type="HOGENOM" id="CLU_759934_0_0_2"/>
<evidence type="ECO:0000313" key="1">
    <source>
        <dbReference type="EMBL" id="AKB80348.1"/>
    </source>
</evidence>
<dbReference type="PATRIC" id="fig|1434110.4.peg.4926"/>
<keyword evidence="2" id="KW-1185">Reference proteome</keyword>
<dbReference type="KEGG" id="mhor:MSHOH_3865"/>
<dbReference type="RefSeq" id="WP_048142531.1">
    <property type="nucleotide sequence ID" value="NZ_BBCW01000042.1"/>
</dbReference>